<name>A0A5N7CNE9_PETAA</name>
<dbReference type="Pfam" id="PF11807">
    <property type="entry name" value="UstYa"/>
    <property type="match status" value="2"/>
</dbReference>
<comment type="pathway">
    <text evidence="1">Mycotoxin biosynthesis.</text>
</comment>
<protein>
    <submittedName>
        <fullName evidence="3">Uncharacterized protein</fullName>
    </submittedName>
</protein>
<proteinExistence type="inferred from homology"/>
<dbReference type="OrthoDB" id="3687641at2759"/>
<dbReference type="InterPro" id="IPR021765">
    <property type="entry name" value="UstYa-like"/>
</dbReference>
<organism evidence="3">
    <name type="scientific">Petromyces alliaceus</name>
    <name type="common">Aspergillus alliaceus</name>
    <dbReference type="NCBI Taxonomy" id="209559"/>
    <lineage>
        <taxon>Eukaryota</taxon>
        <taxon>Fungi</taxon>
        <taxon>Dikarya</taxon>
        <taxon>Ascomycota</taxon>
        <taxon>Pezizomycotina</taxon>
        <taxon>Eurotiomycetes</taxon>
        <taxon>Eurotiomycetidae</taxon>
        <taxon>Eurotiales</taxon>
        <taxon>Aspergillaceae</taxon>
        <taxon>Aspergillus</taxon>
        <taxon>Aspergillus subgen. Circumdati</taxon>
    </lineage>
</organism>
<evidence type="ECO:0000256" key="1">
    <source>
        <dbReference type="ARBA" id="ARBA00004685"/>
    </source>
</evidence>
<sequence length="211" mass="24790">MQRNLNHKYIYLALSATFLLASTWTLFDAITFHPTDAQCVQRMFSWSPATDIIEYKWTLFPKFGFLAHSTWFDAPVPERQAAWDEFLPIKADNVLGLPEVFVQLECLNLLRLHAQTDETDSSHLSSFHGTQKDVYHRVEQCFDRLRTSLLCWSDIVPVLQEFEDDRLHTHVVKYDFATKHKCRNFEDIRDWTLRNGVKGVEMDNAWWGGFD</sequence>
<dbReference type="EMBL" id="ML735220">
    <property type="protein sequence ID" value="KAE8395043.1"/>
    <property type="molecule type" value="Genomic_DNA"/>
</dbReference>
<dbReference type="Proteomes" id="UP000326877">
    <property type="component" value="Unassembled WGS sequence"/>
</dbReference>
<evidence type="ECO:0000313" key="3">
    <source>
        <dbReference type="EMBL" id="KAE8395043.1"/>
    </source>
</evidence>
<comment type="similarity">
    <text evidence="2">Belongs to the ustYa family.</text>
</comment>
<dbReference type="PANTHER" id="PTHR33365:SF4">
    <property type="entry name" value="CYCLOCHLOROTINE BIOSYNTHESIS PROTEIN O"/>
    <property type="match status" value="1"/>
</dbReference>
<dbReference type="PANTHER" id="PTHR33365">
    <property type="entry name" value="YALI0B05434P"/>
    <property type="match status" value="1"/>
</dbReference>
<dbReference type="AlphaFoldDB" id="A0A5N7CNE9"/>
<accession>A0A5N7CNE9</accession>
<evidence type="ECO:0000256" key="2">
    <source>
        <dbReference type="ARBA" id="ARBA00035112"/>
    </source>
</evidence>
<reference evidence="3" key="1">
    <citation type="submission" date="2019-04" db="EMBL/GenBank/DDBJ databases">
        <title>Friends and foes A comparative genomics studyof 23 Aspergillus species from section Flavi.</title>
        <authorList>
            <consortium name="DOE Joint Genome Institute"/>
            <person name="Kjaerbolling I."/>
            <person name="Vesth T."/>
            <person name="Frisvad J.C."/>
            <person name="Nybo J.L."/>
            <person name="Theobald S."/>
            <person name="Kildgaard S."/>
            <person name="Isbrandt T."/>
            <person name="Kuo A."/>
            <person name="Sato A."/>
            <person name="Lyhne E.K."/>
            <person name="Kogle M.E."/>
            <person name="Wiebenga A."/>
            <person name="Kun R.S."/>
            <person name="Lubbers R.J."/>
            <person name="Makela M.R."/>
            <person name="Barry K."/>
            <person name="Chovatia M."/>
            <person name="Clum A."/>
            <person name="Daum C."/>
            <person name="Haridas S."/>
            <person name="He G."/>
            <person name="LaButti K."/>
            <person name="Lipzen A."/>
            <person name="Mondo S."/>
            <person name="Riley R."/>
            <person name="Salamov A."/>
            <person name="Simmons B.A."/>
            <person name="Magnuson J.K."/>
            <person name="Henrissat B."/>
            <person name="Mortensen U.H."/>
            <person name="Larsen T.O."/>
            <person name="Devries R.P."/>
            <person name="Grigoriev I.V."/>
            <person name="Machida M."/>
            <person name="Baker S.E."/>
            <person name="Andersen M.R."/>
        </authorList>
    </citation>
    <scope>NUCLEOTIDE SEQUENCE [LARGE SCALE GENOMIC DNA]</scope>
    <source>
        <strain evidence="3">IBT 14317</strain>
    </source>
</reference>
<dbReference type="GO" id="GO:0043386">
    <property type="term" value="P:mycotoxin biosynthetic process"/>
    <property type="evidence" value="ECO:0007669"/>
    <property type="project" value="InterPro"/>
</dbReference>
<gene>
    <name evidence="3" type="ORF">BDV23DRAFT_195294</name>
</gene>